<protein>
    <submittedName>
        <fullName evidence="2">STAS domain-containing protein</fullName>
    </submittedName>
</protein>
<dbReference type="EMBL" id="CP101118">
    <property type="protein sequence ID" value="WZF89844.1"/>
    <property type="molecule type" value="Genomic_DNA"/>
</dbReference>
<gene>
    <name evidence="2" type="ORF">NLK58_06540</name>
</gene>
<feature type="domain" description="MlaB-like STAS" evidence="1">
    <location>
        <begin position="17"/>
        <end position="94"/>
    </location>
</feature>
<accession>A0ABZ2W5B9</accession>
<dbReference type="InterPro" id="IPR058548">
    <property type="entry name" value="MlaB-like_STAS"/>
</dbReference>
<name>A0ABZ2W5B9_9GAMM</name>
<organism evidence="2 3">
    <name type="scientific">Marinobacter metalliresistant</name>
    <dbReference type="NCBI Taxonomy" id="2961995"/>
    <lineage>
        <taxon>Bacteria</taxon>
        <taxon>Pseudomonadati</taxon>
        <taxon>Pseudomonadota</taxon>
        <taxon>Gammaproteobacteria</taxon>
        <taxon>Pseudomonadales</taxon>
        <taxon>Marinobacteraceae</taxon>
        <taxon>Marinobacter</taxon>
    </lineage>
</organism>
<dbReference type="Proteomes" id="UP001475781">
    <property type="component" value="Chromosome"/>
</dbReference>
<dbReference type="RefSeq" id="WP_341582377.1">
    <property type="nucleotide sequence ID" value="NZ_CP101118.1"/>
</dbReference>
<evidence type="ECO:0000259" key="1">
    <source>
        <dbReference type="Pfam" id="PF13466"/>
    </source>
</evidence>
<dbReference type="SUPFAM" id="SSF52091">
    <property type="entry name" value="SpoIIaa-like"/>
    <property type="match status" value="1"/>
</dbReference>
<evidence type="ECO:0000313" key="3">
    <source>
        <dbReference type="Proteomes" id="UP001475781"/>
    </source>
</evidence>
<keyword evidence="3" id="KW-1185">Reference proteome</keyword>
<reference evidence="2 3" key="1">
    <citation type="submission" date="2022-07" db="EMBL/GenBank/DDBJ databases">
        <title>A copper resistant bacterium isolated from sediment samples of deep sea hydrothermal areas.</title>
        <authorList>
            <person name="Zeng X."/>
        </authorList>
    </citation>
    <scope>NUCLEOTIDE SEQUENCE [LARGE SCALE GENOMIC DNA]</scope>
    <source>
        <strain evidence="3">CuT 6</strain>
    </source>
</reference>
<dbReference type="CDD" id="cd07043">
    <property type="entry name" value="STAS_anti-anti-sigma_factors"/>
    <property type="match status" value="1"/>
</dbReference>
<evidence type="ECO:0000313" key="2">
    <source>
        <dbReference type="EMBL" id="WZF89844.1"/>
    </source>
</evidence>
<dbReference type="Pfam" id="PF13466">
    <property type="entry name" value="STAS_2"/>
    <property type="match status" value="1"/>
</dbReference>
<sequence length="110" mass="11327">MTSGAPRVELADGVLIVTGEVSADTVVALRKQGEKLIGTASGNLVVDLDGLVTAHSVVLSMLLCWQRLAHQAGISLSFRGVSGRLVSLAALSNLEDQLAGFGPESAHPAH</sequence>
<proteinExistence type="predicted"/>
<dbReference type="Gene3D" id="3.30.750.24">
    <property type="entry name" value="STAS domain"/>
    <property type="match status" value="1"/>
</dbReference>
<dbReference type="InterPro" id="IPR036513">
    <property type="entry name" value="STAS_dom_sf"/>
</dbReference>